<sequence length="154" mass="16679">MFDFTTFSTNIFRNQVVVPSTDFVLDAPLSGISSGGVLSTIGTLAGAAFTVVLVIWVGISVWAALTIIRGSGDAQAQEKGFTMIKNIWLGISSLFVFFVVLSMIGTIFGFGSVYSWSENFLQCGSGYDGFYFSTVETRKSELEDEGDVDQANIY</sequence>
<feature type="transmembrane region" description="Helical" evidence="1">
    <location>
        <begin position="86"/>
        <end position="110"/>
    </location>
</feature>
<dbReference type="Proteomes" id="UP000783287">
    <property type="component" value="Unassembled WGS sequence"/>
</dbReference>
<dbReference type="EMBL" id="JAGQLK010000050">
    <property type="protein sequence ID" value="MCA9383290.1"/>
    <property type="molecule type" value="Genomic_DNA"/>
</dbReference>
<reference evidence="2" key="1">
    <citation type="submission" date="2020-04" db="EMBL/GenBank/DDBJ databases">
        <authorList>
            <person name="Zhang T."/>
        </authorList>
    </citation>
    <scope>NUCLEOTIDE SEQUENCE</scope>
    <source>
        <strain evidence="2">HKST-UBA14</strain>
    </source>
</reference>
<keyword evidence="1" id="KW-0472">Membrane</keyword>
<name>A0A955L577_9BACT</name>
<accession>A0A955L577</accession>
<feature type="non-terminal residue" evidence="2">
    <location>
        <position position="154"/>
    </location>
</feature>
<dbReference type="AlphaFoldDB" id="A0A955L577"/>
<gene>
    <name evidence="2" type="ORF">KC909_02910</name>
</gene>
<evidence type="ECO:0000256" key="1">
    <source>
        <dbReference type="SAM" id="Phobius"/>
    </source>
</evidence>
<protein>
    <submittedName>
        <fullName evidence="2">Uncharacterized protein</fullName>
    </submittedName>
</protein>
<keyword evidence="1" id="KW-1133">Transmembrane helix</keyword>
<reference evidence="2" key="2">
    <citation type="journal article" date="2021" name="Microbiome">
        <title>Successional dynamics and alternative stable states in a saline activated sludge microbial community over 9 years.</title>
        <authorList>
            <person name="Wang Y."/>
            <person name="Ye J."/>
            <person name="Ju F."/>
            <person name="Liu L."/>
            <person name="Boyd J.A."/>
            <person name="Deng Y."/>
            <person name="Parks D.H."/>
            <person name="Jiang X."/>
            <person name="Yin X."/>
            <person name="Woodcroft B.J."/>
            <person name="Tyson G.W."/>
            <person name="Hugenholtz P."/>
            <person name="Polz M.F."/>
            <person name="Zhang T."/>
        </authorList>
    </citation>
    <scope>NUCLEOTIDE SEQUENCE</scope>
    <source>
        <strain evidence="2">HKST-UBA14</strain>
    </source>
</reference>
<feature type="transmembrane region" description="Helical" evidence="1">
    <location>
        <begin position="44"/>
        <end position="65"/>
    </location>
</feature>
<keyword evidence="1" id="KW-0812">Transmembrane</keyword>
<proteinExistence type="predicted"/>
<evidence type="ECO:0000313" key="3">
    <source>
        <dbReference type="Proteomes" id="UP000783287"/>
    </source>
</evidence>
<evidence type="ECO:0000313" key="2">
    <source>
        <dbReference type="EMBL" id="MCA9383290.1"/>
    </source>
</evidence>
<comment type="caution">
    <text evidence="2">The sequence shown here is derived from an EMBL/GenBank/DDBJ whole genome shotgun (WGS) entry which is preliminary data.</text>
</comment>
<organism evidence="2 3">
    <name type="scientific">Candidatus Dojkabacteria bacterium</name>
    <dbReference type="NCBI Taxonomy" id="2099670"/>
    <lineage>
        <taxon>Bacteria</taxon>
        <taxon>Candidatus Dojkabacteria</taxon>
    </lineage>
</organism>